<dbReference type="OrthoDB" id="11106at52959"/>
<dbReference type="Proteomes" id="UP000183071">
    <property type="component" value="Unassembled WGS sequence"/>
</dbReference>
<dbReference type="RefSeq" id="WP_053974492.1">
    <property type="nucleotide sequence ID" value="NZ_FNUE01000002.1"/>
</dbReference>
<reference evidence="1 3" key="1">
    <citation type="submission" date="2015-07" db="EMBL/GenBank/DDBJ databases">
        <title>Genome of Polaribacter dokdonenesis DSW-5, isolated from seawater off Dokdo in Korea.</title>
        <authorList>
            <person name="Yoon K."/>
            <person name="Song J.Y."/>
            <person name="Kim J.F."/>
        </authorList>
    </citation>
    <scope>NUCLEOTIDE SEQUENCE [LARGE SCALE GENOMIC DNA]</scope>
    <source>
        <strain evidence="1 3">DSW-5</strain>
    </source>
</reference>
<dbReference type="Proteomes" id="UP000037716">
    <property type="component" value="Unassembled WGS sequence"/>
</dbReference>
<evidence type="ECO:0000313" key="1">
    <source>
        <dbReference type="EMBL" id="KOY52389.1"/>
    </source>
</evidence>
<dbReference type="EMBL" id="LGBR01000001">
    <property type="protein sequence ID" value="KOY52389.1"/>
    <property type="molecule type" value="Genomic_DNA"/>
</dbReference>
<reference evidence="2 4" key="2">
    <citation type="submission" date="2016-10" db="EMBL/GenBank/DDBJ databases">
        <authorList>
            <person name="Varghese N."/>
            <person name="Submissions S."/>
        </authorList>
    </citation>
    <scope>NUCLEOTIDE SEQUENCE [LARGE SCALE GENOMIC DNA]</scope>
    <source>
        <strain evidence="2 4">DSW-5</strain>
    </source>
</reference>
<protein>
    <submittedName>
        <fullName evidence="1">Uncharacterized protein</fullName>
    </submittedName>
</protein>
<proteinExistence type="predicted"/>
<keyword evidence="4" id="KW-1185">Reference proteome</keyword>
<gene>
    <name evidence="1" type="ORF">I602_1949</name>
    <name evidence="2" type="ORF">SAMN05444353_1718</name>
</gene>
<dbReference type="STRING" id="1300348.I602_1949"/>
<accession>A0A0M9CHR1</accession>
<comment type="caution">
    <text evidence="1">The sequence shown here is derived from an EMBL/GenBank/DDBJ whole genome shotgun (WGS) entry which is preliminary data.</text>
</comment>
<dbReference type="EMBL" id="FNUE01000002">
    <property type="protein sequence ID" value="SEE44619.1"/>
    <property type="molecule type" value="Genomic_DNA"/>
</dbReference>
<name>A0A0M9CHR1_9FLAO</name>
<evidence type="ECO:0000313" key="3">
    <source>
        <dbReference type="Proteomes" id="UP000037716"/>
    </source>
</evidence>
<dbReference type="AlphaFoldDB" id="A0A0M9CHR1"/>
<organism evidence="1 3">
    <name type="scientific">Polaribacter dokdonensis DSW-5</name>
    <dbReference type="NCBI Taxonomy" id="1300348"/>
    <lineage>
        <taxon>Bacteria</taxon>
        <taxon>Pseudomonadati</taxon>
        <taxon>Bacteroidota</taxon>
        <taxon>Flavobacteriia</taxon>
        <taxon>Flavobacteriales</taxon>
        <taxon>Flavobacteriaceae</taxon>
    </lineage>
</organism>
<sequence>MIKRKFNLFLLVTLLLTFYNCTIPTDFYIQNSTKTTQKIEITHSLKSSLKSSLKLKNAILKSFSLKAVTGIHNPKKFQQNKTDVKLLFTETSDSTFVFYAKPNTTIQIAKSSNYRWANYLIKNITINNESLSISQLKSKSERMKHDYIYKID</sequence>
<dbReference type="PATRIC" id="fig|1300348.6.peg.1948"/>
<evidence type="ECO:0000313" key="4">
    <source>
        <dbReference type="Proteomes" id="UP000183071"/>
    </source>
</evidence>
<evidence type="ECO:0000313" key="2">
    <source>
        <dbReference type="EMBL" id="SEE44619.1"/>
    </source>
</evidence>